<keyword evidence="3 7" id="KW-0808">Transferase</keyword>
<comment type="subcellular location">
    <subcellularLocation>
        <location evidence="1">Membrane</location>
        <topology evidence="1">Single-pass type II membrane protein</topology>
    </subcellularLocation>
</comment>
<dbReference type="InterPro" id="IPR044610">
    <property type="entry name" value="GLCAT14A/B/C"/>
</dbReference>
<sequence>MVLVRPRDHLWLLSIAIALTLLLLLLLLSSQHSSTLSDSTGYDHPPVARRWTSNASKGSNTRSTPILAYLILGTQGKENKRMLRLLQAIYHPRNKYLLYPDSSSTRRERMELALVIHYQAIFQEFDNVDVVGKAYAVNQMGASGLAAVLHAAAVLLQISTDWDWFIPLRTSDYPLLTQDDILYAFTSLPRGINFVWYTNDATKLKKRKQNLSEIAVDPSLYLAKNEEPLLYAAESRERPDAFSVFGGSRWMILSRSLMEHCVNGWDNLPRKLLMYFTNVAYPLESYFHTILCNTPEFRNTTVIVNKDDDHGSIAMFGGGFEENDPVLRGIDEHVLHRGADRVIAGKWCKKNNGTQDFCSVVEDIDVVEEGLGGTELQKSLSSAIQASKSGACNHILRHA</sequence>
<accession>A0A2Z7CPW9</accession>
<dbReference type="OrthoDB" id="2019572at2759"/>
<dbReference type="Pfam" id="PF02485">
    <property type="entry name" value="Branch"/>
    <property type="match status" value="1"/>
</dbReference>
<proteinExistence type="predicted"/>
<keyword evidence="4" id="KW-0472">Membrane</keyword>
<dbReference type="EMBL" id="KQ993811">
    <property type="protein sequence ID" value="KZV48813.1"/>
    <property type="molecule type" value="Genomic_DNA"/>
</dbReference>
<gene>
    <name evidence="7" type="ORF">F511_24126</name>
</gene>
<evidence type="ECO:0000313" key="8">
    <source>
        <dbReference type="Proteomes" id="UP000250235"/>
    </source>
</evidence>
<keyword evidence="5" id="KW-0325">Glycoprotein</keyword>
<keyword evidence="6" id="KW-0732">Signal</keyword>
<dbReference type="InterPro" id="IPR003406">
    <property type="entry name" value="Glyco_trans_14"/>
</dbReference>
<evidence type="ECO:0000256" key="5">
    <source>
        <dbReference type="ARBA" id="ARBA00023180"/>
    </source>
</evidence>
<feature type="signal peptide" evidence="6">
    <location>
        <begin position="1"/>
        <end position="37"/>
    </location>
</feature>
<dbReference type="GO" id="GO:0016020">
    <property type="term" value="C:membrane"/>
    <property type="evidence" value="ECO:0007669"/>
    <property type="project" value="UniProtKB-SubCell"/>
</dbReference>
<evidence type="ECO:0000256" key="6">
    <source>
        <dbReference type="SAM" id="SignalP"/>
    </source>
</evidence>
<organism evidence="7 8">
    <name type="scientific">Dorcoceras hygrometricum</name>
    <dbReference type="NCBI Taxonomy" id="472368"/>
    <lineage>
        <taxon>Eukaryota</taxon>
        <taxon>Viridiplantae</taxon>
        <taxon>Streptophyta</taxon>
        <taxon>Embryophyta</taxon>
        <taxon>Tracheophyta</taxon>
        <taxon>Spermatophyta</taxon>
        <taxon>Magnoliopsida</taxon>
        <taxon>eudicotyledons</taxon>
        <taxon>Gunneridae</taxon>
        <taxon>Pentapetalae</taxon>
        <taxon>asterids</taxon>
        <taxon>lamiids</taxon>
        <taxon>Lamiales</taxon>
        <taxon>Gesneriaceae</taxon>
        <taxon>Didymocarpoideae</taxon>
        <taxon>Trichosporeae</taxon>
        <taxon>Loxocarpinae</taxon>
        <taxon>Dorcoceras</taxon>
    </lineage>
</organism>
<protein>
    <submittedName>
        <fullName evidence="7">Xylosyltransferase 1-like</fullName>
    </submittedName>
</protein>
<dbReference type="Proteomes" id="UP000250235">
    <property type="component" value="Unassembled WGS sequence"/>
</dbReference>
<name>A0A2Z7CPW9_9LAMI</name>
<evidence type="ECO:0000256" key="2">
    <source>
        <dbReference type="ARBA" id="ARBA00022676"/>
    </source>
</evidence>
<dbReference type="PANTHER" id="PTHR45719:SF11">
    <property type="entry name" value="OS01G0121800 PROTEIN"/>
    <property type="match status" value="1"/>
</dbReference>
<reference evidence="7 8" key="1">
    <citation type="journal article" date="2015" name="Proc. Natl. Acad. Sci. U.S.A.">
        <title>The resurrection genome of Boea hygrometrica: A blueprint for survival of dehydration.</title>
        <authorList>
            <person name="Xiao L."/>
            <person name="Yang G."/>
            <person name="Zhang L."/>
            <person name="Yang X."/>
            <person name="Zhao S."/>
            <person name="Ji Z."/>
            <person name="Zhou Q."/>
            <person name="Hu M."/>
            <person name="Wang Y."/>
            <person name="Chen M."/>
            <person name="Xu Y."/>
            <person name="Jin H."/>
            <person name="Xiao X."/>
            <person name="Hu G."/>
            <person name="Bao F."/>
            <person name="Hu Y."/>
            <person name="Wan P."/>
            <person name="Li L."/>
            <person name="Deng X."/>
            <person name="Kuang T."/>
            <person name="Xiang C."/>
            <person name="Zhu J.K."/>
            <person name="Oliver M.J."/>
            <person name="He Y."/>
        </authorList>
    </citation>
    <scope>NUCLEOTIDE SEQUENCE [LARGE SCALE GENOMIC DNA]</scope>
    <source>
        <strain evidence="8">cv. XS01</strain>
    </source>
</reference>
<keyword evidence="2" id="KW-0328">Glycosyltransferase</keyword>
<dbReference type="GO" id="GO:0015020">
    <property type="term" value="F:glucuronosyltransferase activity"/>
    <property type="evidence" value="ECO:0007669"/>
    <property type="project" value="InterPro"/>
</dbReference>
<dbReference type="PANTHER" id="PTHR45719">
    <property type="entry name" value="GLYCOSYLTRANSFERASE"/>
    <property type="match status" value="1"/>
</dbReference>
<feature type="chain" id="PRO_5016391598" evidence="6">
    <location>
        <begin position="38"/>
        <end position="399"/>
    </location>
</feature>
<evidence type="ECO:0000313" key="7">
    <source>
        <dbReference type="EMBL" id="KZV48813.1"/>
    </source>
</evidence>
<keyword evidence="8" id="KW-1185">Reference proteome</keyword>
<evidence type="ECO:0000256" key="4">
    <source>
        <dbReference type="ARBA" id="ARBA00023136"/>
    </source>
</evidence>
<dbReference type="AlphaFoldDB" id="A0A2Z7CPW9"/>
<evidence type="ECO:0000256" key="3">
    <source>
        <dbReference type="ARBA" id="ARBA00022679"/>
    </source>
</evidence>
<evidence type="ECO:0000256" key="1">
    <source>
        <dbReference type="ARBA" id="ARBA00004606"/>
    </source>
</evidence>